<sequence>MRAVLNGQAGGLEILAFRLHGQEFCVKTTAIREIRGWAPATPLPHSPQEVVGVINLRGTVVPIVDLAVKLGMPGMQANERSAIIVTDVADTVVGLLVDAVSDILTVPAENLQPVPPTSSTGTDFSDGIIVHGTGMICLLNLERMFKDDDCGEWAAAA</sequence>
<dbReference type="RefSeq" id="WP_307158544.1">
    <property type="nucleotide sequence ID" value="NZ_JAUSWH010000008.1"/>
</dbReference>
<dbReference type="PANTHER" id="PTHR22617">
    <property type="entry name" value="CHEMOTAXIS SENSOR HISTIDINE KINASE-RELATED"/>
    <property type="match status" value="1"/>
</dbReference>
<proteinExistence type="predicted"/>
<dbReference type="InterPro" id="IPR002545">
    <property type="entry name" value="CheW-lke_dom"/>
</dbReference>
<dbReference type="InterPro" id="IPR039315">
    <property type="entry name" value="CheW"/>
</dbReference>
<dbReference type="SUPFAM" id="SSF50341">
    <property type="entry name" value="CheW-like"/>
    <property type="match status" value="1"/>
</dbReference>
<accession>A0ABU0IDL8</accession>
<dbReference type="EMBL" id="JAUSWH010000008">
    <property type="protein sequence ID" value="MDQ0456345.1"/>
    <property type="molecule type" value="Genomic_DNA"/>
</dbReference>
<dbReference type="Pfam" id="PF01584">
    <property type="entry name" value="CheW"/>
    <property type="match status" value="1"/>
</dbReference>
<organism evidence="2 3">
    <name type="scientific">Rhizobium paknamense</name>
    <dbReference type="NCBI Taxonomy" id="1206817"/>
    <lineage>
        <taxon>Bacteria</taxon>
        <taxon>Pseudomonadati</taxon>
        <taxon>Pseudomonadota</taxon>
        <taxon>Alphaproteobacteria</taxon>
        <taxon>Hyphomicrobiales</taxon>
        <taxon>Rhizobiaceae</taxon>
        <taxon>Rhizobium/Agrobacterium group</taxon>
        <taxon>Rhizobium</taxon>
    </lineage>
</organism>
<evidence type="ECO:0000259" key="1">
    <source>
        <dbReference type="PROSITE" id="PS50851"/>
    </source>
</evidence>
<gene>
    <name evidence="2" type="ORF">QO005_002686</name>
</gene>
<dbReference type="Gene3D" id="2.30.30.40">
    <property type="entry name" value="SH3 Domains"/>
    <property type="match status" value="1"/>
</dbReference>
<comment type="caution">
    <text evidence="2">The sequence shown here is derived from an EMBL/GenBank/DDBJ whole genome shotgun (WGS) entry which is preliminary data.</text>
</comment>
<evidence type="ECO:0000313" key="2">
    <source>
        <dbReference type="EMBL" id="MDQ0456345.1"/>
    </source>
</evidence>
<evidence type="ECO:0000313" key="3">
    <source>
        <dbReference type="Proteomes" id="UP001235269"/>
    </source>
</evidence>
<dbReference type="Gene3D" id="2.40.50.180">
    <property type="entry name" value="CheA-289, Domain 4"/>
    <property type="match status" value="1"/>
</dbReference>
<feature type="domain" description="CheW-like" evidence="1">
    <location>
        <begin position="11"/>
        <end position="150"/>
    </location>
</feature>
<dbReference type="PROSITE" id="PS50851">
    <property type="entry name" value="CHEW"/>
    <property type="match status" value="1"/>
</dbReference>
<dbReference type="SMART" id="SM00260">
    <property type="entry name" value="CheW"/>
    <property type="match status" value="1"/>
</dbReference>
<protein>
    <submittedName>
        <fullName evidence="2">Purine-binding chemotaxis protein CheW</fullName>
    </submittedName>
</protein>
<reference evidence="2 3" key="1">
    <citation type="submission" date="2023-07" db="EMBL/GenBank/DDBJ databases">
        <title>Genomic Encyclopedia of Type Strains, Phase IV (KMG-IV): sequencing the most valuable type-strain genomes for metagenomic binning, comparative biology and taxonomic classification.</title>
        <authorList>
            <person name="Goeker M."/>
        </authorList>
    </citation>
    <scope>NUCLEOTIDE SEQUENCE [LARGE SCALE GENOMIC DNA]</scope>
    <source>
        <strain evidence="2 3">DSM 100301</strain>
    </source>
</reference>
<dbReference type="Proteomes" id="UP001235269">
    <property type="component" value="Unassembled WGS sequence"/>
</dbReference>
<dbReference type="InterPro" id="IPR036061">
    <property type="entry name" value="CheW-like_dom_sf"/>
</dbReference>
<keyword evidence="3" id="KW-1185">Reference proteome</keyword>
<name>A0ABU0IDL8_9HYPH</name>
<dbReference type="CDD" id="cd00732">
    <property type="entry name" value="CheW"/>
    <property type="match status" value="1"/>
</dbReference>
<dbReference type="PANTHER" id="PTHR22617:SF23">
    <property type="entry name" value="CHEMOTAXIS PROTEIN CHEW"/>
    <property type="match status" value="1"/>
</dbReference>